<proteinExistence type="predicted"/>
<evidence type="ECO:0000256" key="1">
    <source>
        <dbReference type="SAM" id="MobiDB-lite"/>
    </source>
</evidence>
<organism evidence="2 3">
    <name type="scientific">Exophiala oligosperma</name>
    <dbReference type="NCBI Taxonomy" id="215243"/>
    <lineage>
        <taxon>Eukaryota</taxon>
        <taxon>Fungi</taxon>
        <taxon>Dikarya</taxon>
        <taxon>Ascomycota</taxon>
        <taxon>Pezizomycotina</taxon>
        <taxon>Eurotiomycetes</taxon>
        <taxon>Chaetothyriomycetidae</taxon>
        <taxon>Chaetothyriales</taxon>
        <taxon>Herpotrichiellaceae</taxon>
        <taxon>Exophiala</taxon>
    </lineage>
</organism>
<dbReference type="RefSeq" id="XP_016259200.1">
    <property type="nucleotide sequence ID" value="XM_016410178.1"/>
</dbReference>
<dbReference type="OrthoDB" id="10558744at2759"/>
<protein>
    <submittedName>
        <fullName evidence="2">Uncharacterized protein</fullName>
    </submittedName>
</protein>
<dbReference type="Proteomes" id="UP000053342">
    <property type="component" value="Unassembled WGS sequence"/>
</dbReference>
<dbReference type="EMBL" id="KN847340">
    <property type="protein sequence ID" value="KIW38984.1"/>
    <property type="molecule type" value="Genomic_DNA"/>
</dbReference>
<evidence type="ECO:0000313" key="2">
    <source>
        <dbReference type="EMBL" id="KIW38984.1"/>
    </source>
</evidence>
<gene>
    <name evidence="2" type="ORF">PV06_08802</name>
</gene>
<feature type="region of interest" description="Disordered" evidence="1">
    <location>
        <begin position="83"/>
        <end position="107"/>
    </location>
</feature>
<dbReference type="AlphaFoldDB" id="A0A0D2DTR4"/>
<dbReference type="VEuPathDB" id="FungiDB:PV06_08802"/>
<dbReference type="GeneID" id="27360876"/>
<name>A0A0D2DTR4_9EURO</name>
<reference evidence="2 3" key="1">
    <citation type="submission" date="2015-01" db="EMBL/GenBank/DDBJ databases">
        <title>The Genome Sequence of Exophiala oligosperma CBS72588.</title>
        <authorList>
            <consortium name="The Broad Institute Genomics Platform"/>
            <person name="Cuomo C."/>
            <person name="de Hoog S."/>
            <person name="Gorbushina A."/>
            <person name="Stielow B."/>
            <person name="Teixiera M."/>
            <person name="Abouelleil A."/>
            <person name="Chapman S.B."/>
            <person name="Priest M."/>
            <person name="Young S.K."/>
            <person name="Wortman J."/>
            <person name="Nusbaum C."/>
            <person name="Birren B."/>
        </authorList>
    </citation>
    <scope>NUCLEOTIDE SEQUENCE [LARGE SCALE GENOMIC DNA]</scope>
    <source>
        <strain evidence="2 3">CBS 72588</strain>
    </source>
</reference>
<accession>A0A0D2DTR4</accession>
<keyword evidence="3" id="KW-1185">Reference proteome</keyword>
<sequence length="107" mass="12282">MSTATFSVKAYASRNEMFHSRNMALKVKGDWEGPAMQADEDVAALPAILQEASDEELEKWRKMTHIYKDQHVAYDEDAGQYGRQNMRSSRVPPRQHQVFGHKTQEAL</sequence>
<evidence type="ECO:0000313" key="3">
    <source>
        <dbReference type="Proteomes" id="UP000053342"/>
    </source>
</evidence>
<dbReference type="HOGENOM" id="CLU_2210057_0_0_1"/>